<evidence type="ECO:0000256" key="5">
    <source>
        <dbReference type="ARBA" id="ARBA00022741"/>
    </source>
</evidence>
<evidence type="ECO:0000256" key="9">
    <source>
        <dbReference type="ARBA" id="ARBA00023150"/>
    </source>
</evidence>
<evidence type="ECO:0000256" key="4">
    <source>
        <dbReference type="ARBA" id="ARBA00022723"/>
    </source>
</evidence>
<dbReference type="InterPro" id="IPR058240">
    <property type="entry name" value="rSAM_sf"/>
</dbReference>
<dbReference type="CDD" id="cd01335">
    <property type="entry name" value="Radical_SAM"/>
    <property type="match status" value="1"/>
</dbReference>
<dbReference type="GO" id="GO:0051539">
    <property type="term" value="F:4 iron, 4 sulfur cluster binding"/>
    <property type="evidence" value="ECO:0007669"/>
    <property type="project" value="UniProtKB-UniRule"/>
</dbReference>
<dbReference type="SFLD" id="SFLDG01067">
    <property type="entry name" value="SPASM/twitch_domain_containing"/>
    <property type="match status" value="1"/>
</dbReference>
<dbReference type="Pfam" id="PF06463">
    <property type="entry name" value="Mob_synth_C"/>
    <property type="match status" value="1"/>
</dbReference>
<dbReference type="InterPro" id="IPR006638">
    <property type="entry name" value="Elp3/MiaA/NifB-like_rSAM"/>
</dbReference>
<feature type="binding site" evidence="12">
    <location>
        <position position="56"/>
    </location>
    <ligand>
        <name>S-adenosyl-L-methionine</name>
        <dbReference type="ChEBI" id="CHEBI:59789"/>
    </ligand>
</feature>
<evidence type="ECO:0000256" key="10">
    <source>
        <dbReference type="ARBA" id="ARBA00023239"/>
    </source>
</evidence>
<feature type="binding site" evidence="12">
    <location>
        <position position="220"/>
    </location>
    <ligand>
        <name>S-adenosyl-L-methionine</name>
        <dbReference type="ChEBI" id="CHEBI:59789"/>
    </ligand>
</feature>
<keyword evidence="6 12" id="KW-0408">Iron</keyword>
<comment type="similarity">
    <text evidence="12">Belongs to the radical SAM superfamily. MoaA family.</text>
</comment>
<reference evidence="15 16" key="1">
    <citation type="submission" date="2015-06" db="EMBL/GenBank/DDBJ databases">
        <title>Investigation of pathophysiology for high-risk pregnancy and development of treatment modality based on it.</title>
        <authorList>
            <person name="Kim B.-C."/>
            <person name="Lim S."/>
        </authorList>
    </citation>
    <scope>NUCLEOTIDE SEQUENCE [LARGE SCALE GENOMIC DNA]</scope>
    <source>
        <strain evidence="15 16">AD1-86</strain>
    </source>
</reference>
<dbReference type="PROSITE" id="PS01305">
    <property type="entry name" value="MOAA_NIFB_PQQE"/>
    <property type="match status" value="1"/>
</dbReference>
<protein>
    <recommendedName>
        <fullName evidence="1 12">GTP 3',8-cyclase</fullName>
        <ecNumber evidence="1 12">4.1.99.22</ecNumber>
    </recommendedName>
    <alternativeName>
        <fullName evidence="12">Molybdenum cofactor biosynthesis protein A</fullName>
    </alternativeName>
</protein>
<evidence type="ECO:0000313" key="15">
    <source>
        <dbReference type="EMBL" id="ANP26912.1"/>
    </source>
</evidence>
<dbReference type="EC" id="4.1.99.22" evidence="1 12"/>
<dbReference type="SFLD" id="SFLDG01386">
    <property type="entry name" value="main_SPASM_domain-containing"/>
    <property type="match status" value="1"/>
</dbReference>
<dbReference type="GO" id="GO:0046872">
    <property type="term" value="F:metal ion binding"/>
    <property type="evidence" value="ECO:0007669"/>
    <property type="project" value="UniProtKB-KW"/>
</dbReference>
<evidence type="ECO:0000256" key="2">
    <source>
        <dbReference type="ARBA" id="ARBA00022485"/>
    </source>
</evidence>
<dbReference type="SMART" id="SM00729">
    <property type="entry name" value="Elp3"/>
    <property type="match status" value="1"/>
</dbReference>
<dbReference type="CDD" id="cd21117">
    <property type="entry name" value="Twitch_MoaA"/>
    <property type="match status" value="1"/>
</dbReference>
<keyword evidence="2 12" id="KW-0004">4Fe-4S</keyword>
<keyword evidence="3 12" id="KW-0949">S-adenosyl-L-methionine</keyword>
<dbReference type="GO" id="GO:1904047">
    <property type="term" value="F:S-adenosyl-L-methionine binding"/>
    <property type="evidence" value="ECO:0007669"/>
    <property type="project" value="UniProtKB-UniRule"/>
</dbReference>
<dbReference type="GO" id="GO:0005525">
    <property type="term" value="F:GTP binding"/>
    <property type="evidence" value="ECO:0007669"/>
    <property type="project" value="UniProtKB-UniRule"/>
</dbReference>
<keyword evidence="10 12" id="KW-0456">Lyase</keyword>
<dbReference type="UniPathway" id="UPA00344"/>
<dbReference type="RefSeq" id="WP_065247253.1">
    <property type="nucleotide sequence ID" value="NZ_CP012117.1"/>
</dbReference>
<dbReference type="PANTHER" id="PTHR22960">
    <property type="entry name" value="MOLYBDOPTERIN COFACTOR SYNTHESIS PROTEIN A"/>
    <property type="match status" value="1"/>
</dbReference>
<comment type="pathway">
    <text evidence="12">Cofactor biosynthesis; molybdopterin biosynthesis.</text>
</comment>
<keyword evidence="8 12" id="KW-0342">GTP-binding</keyword>
<feature type="binding site" evidence="12">
    <location>
        <position position="54"/>
    </location>
    <ligand>
        <name>[4Fe-4S] cluster</name>
        <dbReference type="ChEBI" id="CHEBI:49883"/>
        <label>1</label>
        <note>4Fe-4S-S-AdoMet</note>
    </ligand>
</feature>
<dbReference type="PATRIC" id="fig|1630135.4.peg.358"/>
<dbReference type="InterPro" id="IPR013785">
    <property type="entry name" value="Aldolase_TIM"/>
</dbReference>
<dbReference type="SFLD" id="SFLDS00029">
    <property type="entry name" value="Radical_SAM"/>
    <property type="match status" value="1"/>
</dbReference>
<evidence type="ECO:0000259" key="14">
    <source>
        <dbReference type="PROSITE" id="PS51918"/>
    </source>
</evidence>
<feature type="binding site" evidence="12">
    <location>
        <position position="353"/>
    </location>
    <ligand>
        <name>[4Fe-4S] cluster</name>
        <dbReference type="ChEBI" id="CHEBI:49883"/>
        <label>2</label>
        <note>4Fe-4S-substrate</note>
    </ligand>
</feature>
<evidence type="ECO:0000256" key="3">
    <source>
        <dbReference type="ARBA" id="ARBA00022691"/>
    </source>
</evidence>
<feature type="binding site" evidence="12">
    <location>
        <position position="50"/>
    </location>
    <ligand>
        <name>[4Fe-4S] cluster</name>
        <dbReference type="ChEBI" id="CHEBI:49883"/>
        <label>1</label>
        <note>4Fe-4S-S-AdoMet</note>
    </ligand>
</feature>
<dbReference type="InterPro" id="IPR013483">
    <property type="entry name" value="MoaA"/>
</dbReference>
<feature type="binding site" evidence="12">
    <location>
        <position position="94"/>
    </location>
    <ligand>
        <name>GTP</name>
        <dbReference type="ChEBI" id="CHEBI:37565"/>
    </ligand>
</feature>
<comment type="catalytic activity">
    <reaction evidence="11 12">
        <text>GTP + AH2 + S-adenosyl-L-methionine = (8S)-3',8-cyclo-7,8-dihydroguanosine 5'-triphosphate + 5'-deoxyadenosine + L-methionine + A + H(+)</text>
        <dbReference type="Rhea" id="RHEA:49576"/>
        <dbReference type="ChEBI" id="CHEBI:13193"/>
        <dbReference type="ChEBI" id="CHEBI:15378"/>
        <dbReference type="ChEBI" id="CHEBI:17319"/>
        <dbReference type="ChEBI" id="CHEBI:17499"/>
        <dbReference type="ChEBI" id="CHEBI:37565"/>
        <dbReference type="ChEBI" id="CHEBI:57844"/>
        <dbReference type="ChEBI" id="CHEBI:59789"/>
        <dbReference type="ChEBI" id="CHEBI:131766"/>
        <dbReference type="EC" id="4.1.99.22"/>
    </reaction>
</comment>
<proteinExistence type="inferred from homology"/>
<keyword evidence="4 12" id="KW-0479">Metal-binding</keyword>
<dbReference type="Proteomes" id="UP000092596">
    <property type="component" value="Chromosome"/>
</dbReference>
<evidence type="ECO:0000256" key="12">
    <source>
        <dbReference type="HAMAP-Rule" id="MF_01225"/>
    </source>
</evidence>
<feature type="binding site" evidence="12">
    <location>
        <position position="125"/>
    </location>
    <ligand>
        <name>GTP</name>
        <dbReference type="ChEBI" id="CHEBI:37565"/>
    </ligand>
</feature>
<dbReference type="InterPro" id="IPR007197">
    <property type="entry name" value="rSAM"/>
</dbReference>
<dbReference type="InterPro" id="IPR050105">
    <property type="entry name" value="MoCo_biosynth_MoaA/MoaC"/>
</dbReference>
<feature type="binding site" evidence="12">
    <location>
        <position position="43"/>
    </location>
    <ligand>
        <name>GTP</name>
        <dbReference type="ChEBI" id="CHEBI:37565"/>
    </ligand>
</feature>
<feature type="domain" description="Radical SAM core" evidence="14">
    <location>
        <begin position="34"/>
        <end position="259"/>
    </location>
</feature>
<dbReference type="GO" id="GO:0061799">
    <property type="term" value="F:cyclic pyranopterin monophosphate synthase activity"/>
    <property type="evidence" value="ECO:0007669"/>
    <property type="project" value="TreeGrafter"/>
</dbReference>
<keyword evidence="5 12" id="KW-0547">Nucleotide-binding</keyword>
<feature type="binding site" evidence="12">
    <location>
        <position position="57"/>
    </location>
    <ligand>
        <name>[4Fe-4S] cluster</name>
        <dbReference type="ChEBI" id="CHEBI:49883"/>
        <label>1</label>
        <note>4Fe-4S-S-AdoMet</note>
    </ligand>
</feature>
<comment type="function">
    <text evidence="12">Catalyzes the cyclization of GTP to (8S)-3',8-cyclo-7,8-dihydroguanosine 5'-triphosphate.</text>
</comment>
<organism evidence="15 16">
    <name type="scientific">Dermabacter vaginalis</name>
    <dbReference type="NCBI Taxonomy" id="1630135"/>
    <lineage>
        <taxon>Bacteria</taxon>
        <taxon>Bacillati</taxon>
        <taxon>Actinomycetota</taxon>
        <taxon>Actinomycetes</taxon>
        <taxon>Micrococcales</taxon>
        <taxon>Dermabacteraceae</taxon>
        <taxon>Dermabacter</taxon>
    </lineage>
</organism>
<keyword evidence="9 12" id="KW-0501">Molybdenum cofactor biosynthesis</keyword>
<name>A0A1B0ZG61_9MICO</name>
<comment type="cofactor">
    <cofactor evidence="12">
        <name>[4Fe-4S] cluster</name>
        <dbReference type="ChEBI" id="CHEBI:49883"/>
    </cofactor>
    <text evidence="12">Binds 2 [4Fe-4S] clusters. Binds 1 [4Fe-4S] cluster coordinated with 3 cysteines and an exchangeable S-adenosyl-L-methionine and 1 [4Fe-4S] cluster coordinated with 3 cysteines and the GTP-derived substrate.</text>
</comment>
<accession>A0A1B0ZG61</accession>
<evidence type="ECO:0000256" key="8">
    <source>
        <dbReference type="ARBA" id="ARBA00023134"/>
    </source>
</evidence>
<feature type="region of interest" description="Disordered" evidence="13">
    <location>
        <begin position="1"/>
        <end position="29"/>
    </location>
</feature>
<dbReference type="InterPro" id="IPR000385">
    <property type="entry name" value="MoaA_NifB_PqqE_Fe-S-bd_CS"/>
</dbReference>
<dbReference type="GO" id="GO:0061798">
    <property type="term" value="F:GTP 3',8'-cyclase activity"/>
    <property type="evidence" value="ECO:0007669"/>
    <property type="project" value="UniProtKB-UniRule"/>
</dbReference>
<dbReference type="InterPro" id="IPR010505">
    <property type="entry name" value="MoaA_twitch"/>
</dbReference>
<feature type="binding site" evidence="12">
    <location>
        <position position="336"/>
    </location>
    <ligand>
        <name>[4Fe-4S] cluster</name>
        <dbReference type="ChEBI" id="CHEBI:49883"/>
        <label>2</label>
        <note>4Fe-4S-substrate</note>
    </ligand>
</feature>
<evidence type="ECO:0000256" key="7">
    <source>
        <dbReference type="ARBA" id="ARBA00023014"/>
    </source>
</evidence>
<feature type="binding site" evidence="12">
    <location>
        <position position="149"/>
    </location>
    <ligand>
        <name>S-adenosyl-L-methionine</name>
        <dbReference type="ChEBI" id="CHEBI:59789"/>
    </ligand>
</feature>
<evidence type="ECO:0000256" key="6">
    <source>
        <dbReference type="ARBA" id="ARBA00023004"/>
    </source>
</evidence>
<sequence length="409" mass="44466">MSIDLGMPKPRAMDPVEEVPSTEGRPATGALIDTYGRTASDLRISLTDFCNLRCTYCMPEAGLQFLKKPQLMSVDEVARFVRIGVEKLGIREVRFTGGEPLTRADLPDIIESVAGLSPRPDISLTTNAIGLEKRAETLVAAGLDRLNISLDSAHSETFEAMTRRPFLHRVLQGIDAARDAGLSPIKINAVLQPGANEHEAAELLAWCLERGLELRFIEYMPLDGAGRWTRERMVTASDVWQLLSPYYVMHPVREARGGAPAEKFDVWPRPAVAAPGAPGTIAGELKARGIDPANTDAVRSILPPAPGKPFAEAGERPHEQALGTVGIIASVTRPFCADCTRTRLTAEGRVRTCLFSHSETDLLGLMRQGASDEAIAERWRAAQWGKQAGHGMDRSDFVQPERPMSAIGG</sequence>
<dbReference type="EMBL" id="CP012117">
    <property type="protein sequence ID" value="ANP26912.1"/>
    <property type="molecule type" value="Genomic_DNA"/>
</dbReference>
<dbReference type="STRING" id="1630135.DAD186_03550"/>
<evidence type="ECO:0000256" key="13">
    <source>
        <dbReference type="SAM" id="MobiDB-lite"/>
    </source>
</evidence>
<evidence type="ECO:0000313" key="16">
    <source>
        <dbReference type="Proteomes" id="UP000092596"/>
    </source>
</evidence>
<dbReference type="GO" id="GO:0006777">
    <property type="term" value="P:Mo-molybdopterin cofactor biosynthetic process"/>
    <property type="evidence" value="ECO:0007669"/>
    <property type="project" value="UniProtKB-UniRule"/>
</dbReference>
<dbReference type="Pfam" id="PF04055">
    <property type="entry name" value="Radical_SAM"/>
    <property type="match status" value="1"/>
</dbReference>
<feature type="binding site" evidence="12">
    <location>
        <position position="186"/>
    </location>
    <ligand>
        <name>GTP</name>
        <dbReference type="ChEBI" id="CHEBI:37565"/>
    </ligand>
</feature>
<dbReference type="Gene3D" id="3.20.20.70">
    <property type="entry name" value="Aldolase class I"/>
    <property type="match status" value="1"/>
</dbReference>
<dbReference type="SUPFAM" id="SSF102114">
    <property type="entry name" value="Radical SAM enzymes"/>
    <property type="match status" value="1"/>
</dbReference>
<dbReference type="InterPro" id="IPR040064">
    <property type="entry name" value="MoaA-like"/>
</dbReference>
<evidence type="ECO:0000256" key="11">
    <source>
        <dbReference type="ARBA" id="ARBA00048697"/>
    </source>
</evidence>
<dbReference type="PROSITE" id="PS51918">
    <property type="entry name" value="RADICAL_SAM"/>
    <property type="match status" value="1"/>
</dbReference>
<keyword evidence="7 12" id="KW-0411">Iron-sulfur</keyword>
<gene>
    <name evidence="12" type="primary">moaA</name>
    <name evidence="15" type="ORF">DAD186_03550</name>
</gene>
<dbReference type="PANTHER" id="PTHR22960:SF0">
    <property type="entry name" value="MOLYBDENUM COFACTOR BIOSYNTHESIS PROTEIN 1"/>
    <property type="match status" value="1"/>
</dbReference>
<dbReference type="HAMAP" id="MF_01225_B">
    <property type="entry name" value="MoaA_B"/>
    <property type="match status" value="1"/>
</dbReference>
<evidence type="ECO:0000256" key="1">
    <source>
        <dbReference type="ARBA" id="ARBA00012167"/>
    </source>
</evidence>
<feature type="binding site" evidence="12">
    <location>
        <position position="98"/>
    </location>
    <ligand>
        <name>S-adenosyl-L-methionine</name>
        <dbReference type="ChEBI" id="CHEBI:59789"/>
    </ligand>
</feature>
<feature type="binding site" evidence="12">
    <location>
        <position position="339"/>
    </location>
    <ligand>
        <name>[4Fe-4S] cluster</name>
        <dbReference type="ChEBI" id="CHEBI:49883"/>
        <label>2</label>
        <note>4Fe-4S-substrate</note>
    </ligand>
</feature>
<dbReference type="KEGG" id="dva:DAD186_03550"/>
<comment type="subunit">
    <text evidence="12">Monomer and homodimer.</text>
</comment>
<feature type="region of interest" description="Disordered" evidence="13">
    <location>
        <begin position="386"/>
        <end position="409"/>
    </location>
</feature>
<dbReference type="SFLD" id="SFLDG01383">
    <property type="entry name" value="cyclic_pyranopterin_phosphate"/>
    <property type="match status" value="1"/>
</dbReference>
<feature type="binding site" evidence="12">
    <location>
        <begin position="341"/>
        <end position="343"/>
    </location>
    <ligand>
        <name>GTP</name>
        <dbReference type="ChEBI" id="CHEBI:37565"/>
    </ligand>
</feature>
<dbReference type="AlphaFoldDB" id="A0A1B0ZG61"/>